<dbReference type="EMBL" id="KI631506">
    <property type="protein sequence ID" value="EYU27173.1"/>
    <property type="molecule type" value="Genomic_DNA"/>
</dbReference>
<gene>
    <name evidence="1" type="ORF">MIMGU_mgv1a0258111mg</name>
</gene>
<feature type="non-terminal residue" evidence="1">
    <location>
        <position position="1"/>
    </location>
</feature>
<protein>
    <submittedName>
        <fullName evidence="1">Uncharacterized protein</fullName>
    </submittedName>
</protein>
<organism evidence="1 2">
    <name type="scientific">Erythranthe guttata</name>
    <name type="common">Yellow monkey flower</name>
    <name type="synonym">Mimulus guttatus</name>
    <dbReference type="NCBI Taxonomy" id="4155"/>
    <lineage>
        <taxon>Eukaryota</taxon>
        <taxon>Viridiplantae</taxon>
        <taxon>Streptophyta</taxon>
        <taxon>Embryophyta</taxon>
        <taxon>Tracheophyta</taxon>
        <taxon>Spermatophyta</taxon>
        <taxon>Magnoliopsida</taxon>
        <taxon>eudicotyledons</taxon>
        <taxon>Gunneridae</taxon>
        <taxon>Pentapetalae</taxon>
        <taxon>asterids</taxon>
        <taxon>lamiids</taxon>
        <taxon>Lamiales</taxon>
        <taxon>Phrymaceae</taxon>
        <taxon>Erythranthe</taxon>
    </lineage>
</organism>
<proteinExistence type="predicted"/>
<name>A0A022QIS8_ERYGU</name>
<reference evidence="1 2" key="1">
    <citation type="journal article" date="2013" name="Proc. Natl. Acad. Sci. U.S.A.">
        <title>Fine-scale variation in meiotic recombination in Mimulus inferred from population shotgun sequencing.</title>
        <authorList>
            <person name="Hellsten U."/>
            <person name="Wright K.M."/>
            <person name="Jenkins J."/>
            <person name="Shu S."/>
            <person name="Yuan Y."/>
            <person name="Wessler S.R."/>
            <person name="Schmutz J."/>
            <person name="Willis J.H."/>
            <person name="Rokhsar D.S."/>
        </authorList>
    </citation>
    <scope>NUCLEOTIDE SEQUENCE [LARGE SCALE GENOMIC DNA]</scope>
    <source>
        <strain evidence="2">cv. DUN x IM62</strain>
    </source>
</reference>
<accession>A0A022QIS8</accession>
<sequence>INLSDVDPPPLLRQRSDFHFLLQTTE</sequence>
<evidence type="ECO:0000313" key="2">
    <source>
        <dbReference type="Proteomes" id="UP000030748"/>
    </source>
</evidence>
<keyword evidence="2" id="KW-1185">Reference proteome</keyword>
<dbReference type="Proteomes" id="UP000030748">
    <property type="component" value="Unassembled WGS sequence"/>
</dbReference>
<evidence type="ECO:0000313" key="1">
    <source>
        <dbReference type="EMBL" id="EYU27173.1"/>
    </source>
</evidence>
<dbReference type="AlphaFoldDB" id="A0A022QIS8"/>